<dbReference type="EMBL" id="AEPW01000007">
    <property type="protein sequence ID" value="EFU77813.1"/>
    <property type="molecule type" value="Genomic_DNA"/>
</dbReference>
<evidence type="ECO:0000256" key="1">
    <source>
        <dbReference type="ARBA" id="ARBA00004651"/>
    </source>
</evidence>
<dbReference type="InterPro" id="IPR003439">
    <property type="entry name" value="ABC_transporter-like_ATP-bd"/>
</dbReference>
<dbReference type="Gene3D" id="1.20.1560.10">
    <property type="entry name" value="ABC transporter type 1, transmembrane domain"/>
    <property type="match status" value="1"/>
</dbReference>
<evidence type="ECO:0000313" key="10">
    <source>
        <dbReference type="EMBL" id="EFU77813.1"/>
    </source>
</evidence>
<evidence type="ECO:0000256" key="4">
    <source>
        <dbReference type="ARBA" id="ARBA00022840"/>
    </source>
</evidence>
<evidence type="ECO:0000259" key="8">
    <source>
        <dbReference type="PROSITE" id="PS50893"/>
    </source>
</evidence>
<evidence type="ECO:0000256" key="3">
    <source>
        <dbReference type="ARBA" id="ARBA00022741"/>
    </source>
</evidence>
<evidence type="ECO:0000256" key="5">
    <source>
        <dbReference type="ARBA" id="ARBA00022989"/>
    </source>
</evidence>
<evidence type="ECO:0000256" key="6">
    <source>
        <dbReference type="ARBA" id="ARBA00023136"/>
    </source>
</evidence>
<dbReference type="PROSITE" id="PS50893">
    <property type="entry name" value="ABC_TRANSPORTER_2"/>
    <property type="match status" value="1"/>
</dbReference>
<proteinExistence type="predicted"/>
<dbReference type="InterPro" id="IPR017871">
    <property type="entry name" value="ABC_transporter-like_CS"/>
</dbReference>
<dbReference type="Pfam" id="PF00005">
    <property type="entry name" value="ABC_tran"/>
    <property type="match status" value="1"/>
</dbReference>
<dbReference type="SUPFAM" id="SSF90123">
    <property type="entry name" value="ABC transporter transmembrane region"/>
    <property type="match status" value="1"/>
</dbReference>
<dbReference type="InterPro" id="IPR011527">
    <property type="entry name" value="ABC1_TM_dom"/>
</dbReference>
<keyword evidence="6 7" id="KW-0472">Membrane</keyword>
<sequence>MQIYFYIYKNGVFSYSKRCYTKRVENKKEISMSKTYTNSYLLKRFLPYYSKYYPTLILDLICAGFSTMCDLVLPIILRYLTNTARQNIELITLKLIITLGAIFVLLRIIDTIANYYMQNIGHVMGAQIETDMRYDIFSHIQQLPYSYYNTNKSGQILSRITTDLFEVTEFSHHCPEEFFIAFVKFVISFVILININIPLTVIIFMMIPIMVIFMSSANKKMRAAQKEQRNHVGDINSGIENNILGAKVVKSFANEDLEVEKFHRENLKFLDIKKVFYRHMANLQVVYRIFDGIMYLTVIVLGSHYMKIGVINAGDMFLYTLYINMLLNTVKRIVDFMEQFQRGMTGIERYIEIMDVKNDIIDKEDAVILDGVNGDIEFRNVSFSYPQSDVKILDNISFNINKGENIALVGSSGVGKTTISNLIPRFYEVSGGEILIDGRDIRDIKQKSLRDNIGIVQQEVYLFSGTVYENIVYGKKDASFEEVKRAAKMAGAYDFIMELGDKFDTYIGERGTKLSGGQKQRISIARVFLKNPPILILDEATSALDNNSEAIVQQSLETLSEGRTTITIAHRLSTIRNADKILVLTENGVEESGTHEELLSKKGIYFNFYNKNIDELKE</sequence>
<dbReference type="InterPro" id="IPR003593">
    <property type="entry name" value="AAA+_ATPase"/>
</dbReference>
<accession>E6LK41</accession>
<dbReference type="FunFam" id="3.40.50.300:FF:000218">
    <property type="entry name" value="Multidrug ABC transporter ATP-binding protein"/>
    <property type="match status" value="1"/>
</dbReference>
<keyword evidence="3" id="KW-0547">Nucleotide-binding</keyword>
<dbReference type="PANTHER" id="PTHR43394">
    <property type="entry name" value="ATP-DEPENDENT PERMEASE MDL1, MITOCHONDRIAL"/>
    <property type="match status" value="1"/>
</dbReference>
<protein>
    <submittedName>
        <fullName evidence="10">ABC transporter, ATP-binding protein</fullName>
    </submittedName>
</protein>
<dbReference type="InterPro" id="IPR027417">
    <property type="entry name" value="P-loop_NTPase"/>
</dbReference>
<evidence type="ECO:0000313" key="11">
    <source>
        <dbReference type="Proteomes" id="UP000003434"/>
    </source>
</evidence>
<evidence type="ECO:0000256" key="2">
    <source>
        <dbReference type="ARBA" id="ARBA00022692"/>
    </source>
</evidence>
<dbReference type="InterPro" id="IPR039421">
    <property type="entry name" value="Type_1_exporter"/>
</dbReference>
<gene>
    <name evidence="10" type="ORF">HMPREF0381_0326</name>
</gene>
<name>E6LK41_9FIRM</name>
<dbReference type="PROSITE" id="PS50929">
    <property type="entry name" value="ABC_TM1F"/>
    <property type="match status" value="1"/>
</dbReference>
<dbReference type="SMART" id="SM00382">
    <property type="entry name" value="AAA"/>
    <property type="match status" value="1"/>
</dbReference>
<feature type="domain" description="ABC transporter" evidence="8">
    <location>
        <begin position="376"/>
        <end position="611"/>
    </location>
</feature>
<dbReference type="GO" id="GO:0015421">
    <property type="term" value="F:ABC-type oligopeptide transporter activity"/>
    <property type="evidence" value="ECO:0007669"/>
    <property type="project" value="TreeGrafter"/>
</dbReference>
<keyword evidence="2 7" id="KW-0812">Transmembrane</keyword>
<comment type="caution">
    <text evidence="10">The sequence shown here is derived from an EMBL/GenBank/DDBJ whole genome shotgun (WGS) entry which is preliminary data.</text>
</comment>
<reference evidence="10 11" key="1">
    <citation type="submission" date="2010-12" db="EMBL/GenBank/DDBJ databases">
        <authorList>
            <person name="Muzny D."/>
            <person name="Qin X."/>
            <person name="Deng J."/>
            <person name="Jiang H."/>
            <person name="Liu Y."/>
            <person name="Qu J."/>
            <person name="Song X.-Z."/>
            <person name="Zhang L."/>
            <person name="Thornton R."/>
            <person name="Coyle M."/>
            <person name="Francisco L."/>
            <person name="Jackson L."/>
            <person name="Javaid M."/>
            <person name="Korchina V."/>
            <person name="Kovar C."/>
            <person name="Mata R."/>
            <person name="Mathew T."/>
            <person name="Ngo R."/>
            <person name="Nguyen L."/>
            <person name="Nguyen N."/>
            <person name="Okwuonu G."/>
            <person name="Ongeri F."/>
            <person name="Pham C."/>
            <person name="Simmons D."/>
            <person name="Wilczek-Boney K."/>
            <person name="Hale W."/>
            <person name="Jakkamsetti A."/>
            <person name="Pham P."/>
            <person name="Ruth R."/>
            <person name="San Lucas F."/>
            <person name="Warren J."/>
            <person name="Zhang J."/>
            <person name="Zhao Z."/>
            <person name="Zhou C."/>
            <person name="Zhu D."/>
            <person name="Lee S."/>
            <person name="Bess C."/>
            <person name="Blankenburg K."/>
            <person name="Forbes L."/>
            <person name="Fu Q."/>
            <person name="Gubbala S."/>
            <person name="Hirani K."/>
            <person name="Jayaseelan J.C."/>
            <person name="Lara F."/>
            <person name="Munidasa M."/>
            <person name="Palculict T."/>
            <person name="Patil S."/>
            <person name="Pu L.-L."/>
            <person name="Saada N."/>
            <person name="Tang L."/>
            <person name="Weissenberger G."/>
            <person name="Zhu Y."/>
            <person name="Hemphill L."/>
            <person name="Shang Y."/>
            <person name="Youmans B."/>
            <person name="Ayvaz T."/>
            <person name="Ross M."/>
            <person name="Santibanez J."/>
            <person name="Aqrawi P."/>
            <person name="Gross S."/>
            <person name="Joshi V."/>
            <person name="Fowler G."/>
            <person name="Nazareth L."/>
            <person name="Reid J."/>
            <person name="Worley K."/>
            <person name="Petrosino J."/>
            <person name="Highlander S."/>
            <person name="Gibbs R."/>
        </authorList>
    </citation>
    <scope>NUCLEOTIDE SEQUENCE [LARGE SCALE GENOMIC DNA]</scope>
    <source>
        <strain evidence="10 11">DSM 3986</strain>
    </source>
</reference>
<feature type="domain" description="ABC transmembrane type-1" evidence="9">
    <location>
        <begin position="57"/>
        <end position="342"/>
    </location>
</feature>
<comment type="subcellular location">
    <subcellularLocation>
        <location evidence="1">Cell membrane</location>
        <topology evidence="1">Multi-pass membrane protein</topology>
    </subcellularLocation>
</comment>
<feature type="transmembrane region" description="Helical" evidence="7">
    <location>
        <begin position="285"/>
        <end position="305"/>
    </location>
</feature>
<dbReference type="HOGENOM" id="CLU_000604_84_3_9"/>
<dbReference type="GO" id="GO:0005886">
    <property type="term" value="C:plasma membrane"/>
    <property type="evidence" value="ECO:0007669"/>
    <property type="project" value="UniProtKB-SubCell"/>
</dbReference>
<organism evidence="10 11">
    <name type="scientific">Lachnoanaerobaculum saburreum DSM 3986</name>
    <dbReference type="NCBI Taxonomy" id="887325"/>
    <lineage>
        <taxon>Bacteria</taxon>
        <taxon>Bacillati</taxon>
        <taxon>Bacillota</taxon>
        <taxon>Clostridia</taxon>
        <taxon>Lachnospirales</taxon>
        <taxon>Lachnospiraceae</taxon>
        <taxon>Lachnoanaerobaculum</taxon>
    </lineage>
</organism>
<dbReference type="GO" id="GO:0016887">
    <property type="term" value="F:ATP hydrolysis activity"/>
    <property type="evidence" value="ECO:0007669"/>
    <property type="project" value="InterPro"/>
</dbReference>
<dbReference type="CDD" id="cd18549">
    <property type="entry name" value="ABC_6TM_YwjA_like"/>
    <property type="match status" value="1"/>
</dbReference>
<dbReference type="PANTHER" id="PTHR43394:SF1">
    <property type="entry name" value="ATP-BINDING CASSETTE SUB-FAMILY B MEMBER 10, MITOCHONDRIAL"/>
    <property type="match status" value="1"/>
</dbReference>
<feature type="transmembrane region" description="Helical" evidence="7">
    <location>
        <begin position="52"/>
        <end position="76"/>
    </location>
</feature>
<dbReference type="InterPro" id="IPR036640">
    <property type="entry name" value="ABC1_TM_sf"/>
</dbReference>
<keyword evidence="4 10" id="KW-0067">ATP-binding</keyword>
<feature type="transmembrane region" description="Helical" evidence="7">
    <location>
        <begin position="185"/>
        <end position="213"/>
    </location>
</feature>
<feature type="transmembrane region" description="Helical" evidence="7">
    <location>
        <begin position="88"/>
        <end position="109"/>
    </location>
</feature>
<dbReference type="SUPFAM" id="SSF52540">
    <property type="entry name" value="P-loop containing nucleoside triphosphate hydrolases"/>
    <property type="match status" value="1"/>
</dbReference>
<dbReference type="GO" id="GO:0005524">
    <property type="term" value="F:ATP binding"/>
    <property type="evidence" value="ECO:0007669"/>
    <property type="project" value="UniProtKB-KW"/>
</dbReference>
<dbReference type="Proteomes" id="UP000003434">
    <property type="component" value="Unassembled WGS sequence"/>
</dbReference>
<keyword evidence="5 7" id="KW-1133">Transmembrane helix</keyword>
<evidence type="ECO:0000256" key="7">
    <source>
        <dbReference type="SAM" id="Phobius"/>
    </source>
</evidence>
<evidence type="ECO:0000259" key="9">
    <source>
        <dbReference type="PROSITE" id="PS50929"/>
    </source>
</evidence>
<dbReference type="eggNOG" id="COG1132">
    <property type="taxonomic scope" value="Bacteria"/>
</dbReference>
<dbReference type="PROSITE" id="PS00211">
    <property type="entry name" value="ABC_TRANSPORTER_1"/>
    <property type="match status" value="1"/>
</dbReference>
<dbReference type="Gene3D" id="3.40.50.300">
    <property type="entry name" value="P-loop containing nucleotide triphosphate hydrolases"/>
    <property type="match status" value="1"/>
</dbReference>
<dbReference type="Pfam" id="PF00664">
    <property type="entry name" value="ABC_membrane"/>
    <property type="match status" value="1"/>
</dbReference>
<dbReference type="AlphaFoldDB" id="E6LK41"/>